<dbReference type="SUPFAM" id="SSF49899">
    <property type="entry name" value="Concanavalin A-like lectins/glucanases"/>
    <property type="match status" value="1"/>
</dbReference>
<dbReference type="OrthoDB" id="2582440at2"/>
<dbReference type="InterPro" id="IPR058515">
    <property type="entry name" value="DUF8202"/>
</dbReference>
<dbReference type="InterPro" id="IPR026341">
    <property type="entry name" value="T9SS_type_B"/>
</dbReference>
<accession>G2PIL4</accession>
<dbReference type="GO" id="GO:0005975">
    <property type="term" value="P:carbohydrate metabolic process"/>
    <property type="evidence" value="ECO:0007669"/>
    <property type="project" value="UniProtKB-ARBA"/>
</dbReference>
<dbReference type="RefSeq" id="WP_014033009.1">
    <property type="nucleotide sequence ID" value="NC_015945.1"/>
</dbReference>
<reference evidence="3" key="1">
    <citation type="submission" date="2011-08" db="EMBL/GenBank/DDBJ databases">
        <title>The complete genome of Muricauda ruestringensis DSM 13258.</title>
        <authorList>
            <person name="Lucas S."/>
            <person name="Han J."/>
            <person name="Lapidus A."/>
            <person name="Bruce D."/>
            <person name="Goodwin L."/>
            <person name="Pitluck S."/>
            <person name="Peters L."/>
            <person name="Kyrpides N."/>
            <person name="Mavromatis K."/>
            <person name="Ivanova N."/>
            <person name="Ovchinnikova G."/>
            <person name="Teshima H."/>
            <person name="Detter J.C."/>
            <person name="Tapia R."/>
            <person name="Han C."/>
            <person name="Land M."/>
            <person name="Hauser L."/>
            <person name="Markowitz V."/>
            <person name="Cheng J.-F."/>
            <person name="Hugenholtz P."/>
            <person name="Woyke T."/>
            <person name="Wu D."/>
            <person name="Spring S."/>
            <person name="Schroeder M."/>
            <person name="Brambilla E."/>
            <person name="Klenk H.-P."/>
            <person name="Eisen J.A."/>
        </authorList>
    </citation>
    <scope>NUCLEOTIDE SEQUENCE [LARGE SCALE GENOMIC DNA]</scope>
    <source>
        <strain evidence="3">DSM 13258 / LMG 19739 / B1</strain>
    </source>
</reference>
<organism evidence="2 3">
    <name type="scientific">Allomuricauda ruestringensis (strain DSM 13258 / CIP 107369 / LMG 19739 / B1)</name>
    <name type="common">Muricauda ruestringensis</name>
    <dbReference type="NCBI Taxonomy" id="886377"/>
    <lineage>
        <taxon>Bacteria</taxon>
        <taxon>Pseudomonadati</taxon>
        <taxon>Bacteroidota</taxon>
        <taxon>Flavobacteriia</taxon>
        <taxon>Flavobacteriales</taxon>
        <taxon>Flavobacteriaceae</taxon>
        <taxon>Flagellimonas</taxon>
    </lineage>
</organism>
<reference evidence="2 3" key="2">
    <citation type="journal article" date="2012" name="Stand. Genomic Sci.">
        <title>Complete genome sequence of the facultatively anaerobic, appendaged bacterium Muricauda ruestringensis type strain (B1(T)).</title>
        <authorList>
            <person name="Huntemann M."/>
            <person name="Teshima H."/>
            <person name="Lapidus A."/>
            <person name="Nolan M."/>
            <person name="Lucas S."/>
            <person name="Hammon N."/>
            <person name="Deshpande S."/>
            <person name="Cheng J.F."/>
            <person name="Tapia R."/>
            <person name="Goodwin L.A."/>
            <person name="Pitluck S."/>
            <person name="Liolios K."/>
            <person name="Pagani I."/>
            <person name="Ivanova N."/>
            <person name="Mavromatis K."/>
            <person name="Mikhailova N."/>
            <person name="Pati A."/>
            <person name="Chen A."/>
            <person name="Palaniappan K."/>
            <person name="Land M."/>
            <person name="Hauser L."/>
            <person name="Pan C."/>
            <person name="Brambilla E.M."/>
            <person name="Rohde M."/>
            <person name="Spring S."/>
            <person name="Goker M."/>
            <person name="Detter J.C."/>
            <person name="Bristow J."/>
            <person name="Eisen J.A."/>
            <person name="Markowitz V."/>
            <person name="Hugenholtz P."/>
            <person name="Kyrpides N.C."/>
            <person name="Klenk H.P."/>
            <person name="Woyke T."/>
        </authorList>
    </citation>
    <scope>NUCLEOTIDE SEQUENCE [LARGE SCALE GENOMIC DNA]</scope>
    <source>
        <strain evidence="3">DSM 13258 / LMG 19739 / B1</strain>
    </source>
</reference>
<evidence type="ECO:0000313" key="3">
    <source>
        <dbReference type="Proteomes" id="UP000008908"/>
    </source>
</evidence>
<feature type="domain" description="DUF8202" evidence="1">
    <location>
        <begin position="335"/>
        <end position="557"/>
    </location>
</feature>
<gene>
    <name evidence="2" type="ordered locus">Murru_1688</name>
</gene>
<keyword evidence="3" id="KW-1185">Reference proteome</keyword>
<dbReference type="eggNOG" id="COG2373">
    <property type="taxonomic scope" value="Bacteria"/>
</dbReference>
<dbReference type="KEGG" id="mrs:Murru_1688"/>
<dbReference type="AlphaFoldDB" id="G2PIL4"/>
<dbReference type="Pfam" id="PF26628">
    <property type="entry name" value="DUF8202"/>
    <property type="match status" value="1"/>
</dbReference>
<dbReference type="NCBIfam" id="TIGR04131">
    <property type="entry name" value="Bac_Flav_CTERM"/>
    <property type="match status" value="1"/>
</dbReference>
<dbReference type="GO" id="GO:0004553">
    <property type="term" value="F:hydrolase activity, hydrolyzing O-glycosyl compounds"/>
    <property type="evidence" value="ECO:0007669"/>
    <property type="project" value="UniProtKB-ARBA"/>
</dbReference>
<dbReference type="eggNOG" id="COG1361">
    <property type="taxonomic scope" value="Bacteria"/>
</dbReference>
<sequence length="1146" mass="123986">MTKLLLLFFFQQESVKKDFSALFSDLLKHALQCIIILCIFIINNDSFGQAGDVDTWFKAGRAVNMAPGNNLFWDSNPLPPPDGTPVSIWYDLVTYTEQNAVQNPVPANYPLPSPDGFDYPYPNSGTYSLFLSPTGSTPGLPVLHRNNTDNINFNPVVRFDGSGDGQALHFRSNSRDDLTVFIVFKAEGAGNSAESQRLLFGGDVDVHHTSFNQSEWTTNLSLGIADGNRFSVGRTWSGDGGGYFQSGSVDLMGQPTIGVFTREVLNPEEELLTTFVNGIPDISTPRFDNNLADNSLFFYNRLGKHFNSNDPNRNLTGDIAEILLADVSLSNNYIQRVETYLAIKYGITLYNGGQLGSITGNDSYNYLAANGDIIWQAEITYKHDIAGIGADVFNDLAHIDVSLRYTLDQRISKSENSDAIVTISTNTDFSEDNVDPASRPAIPGWPTYNYNYLLWANDNGSINEIFTELPTDPAGITSRIEREWRVQSNQLGGVTPISGVSVRVDLSGSSILTNNDACAIKLLIDTDTDGDFTTGTITEIVATSIDGDGNAYFDNLTLNHREVFTIGYGAPTIDALATQPTTCGASDGEIQFTFQNVPDDSYTITYDGGSFPNVAVAGNAATVTGLAAGNYSNLKVTVNSCTSQQDPDIVLSSPDAPTIDALATQPTTCGASDGEIQFTFQNVPDDSYTITYDGGSFPNVAVAGNAATVTGLAAGNYSNLKITVNSCTSQQDPDIVLSSPDAPTIDALATQPTTCGASDGEIQFTFQNVPDDSYTITYDGGSFPNVAVAGNAATVTGLAAGNYSNLKITVNSCTSQQGPDVVLSSTGFNVTTNVQHETCWENDNGSVSVDIGNAVFPVTVQLNNREPIVFNTNSFDIDDLTPGNYEMIVIDDTGCQTTTSFGIQSGGPNLGASVEVMYLCDSNLPSNTIAITLFDPSISNDVLYALDSTDPNDFVLSPNFGNITSGNHTLSIMHNNGCLTEIPFEVENFEQLELTLTSEYVNQITANVTGGTAPYTYYFDDNEGTTSNTYTIDRGGAFSARVVDSNGCEVVQSTSMNLVDISIPDFFTPNNDGQNDYWNPKNTELFPDIETYIFDRYGRKIKVMGQSEEWNGEYDSKAMPSGDYWYIVKLNDGSGREFVGHFTLYR</sequence>
<dbReference type="InterPro" id="IPR013320">
    <property type="entry name" value="ConA-like_dom_sf"/>
</dbReference>
<name>G2PIL4_ALLRU</name>
<proteinExistence type="predicted"/>
<dbReference type="Proteomes" id="UP000008908">
    <property type="component" value="Chromosome"/>
</dbReference>
<dbReference type="Pfam" id="PF13573">
    <property type="entry name" value="SprB"/>
    <property type="match status" value="1"/>
</dbReference>
<evidence type="ECO:0000313" key="2">
    <source>
        <dbReference type="EMBL" id="AEM70728.1"/>
    </source>
</evidence>
<dbReference type="HOGENOM" id="CLU_277048_0_0_10"/>
<evidence type="ECO:0000259" key="1">
    <source>
        <dbReference type="Pfam" id="PF26628"/>
    </source>
</evidence>
<dbReference type="EMBL" id="CP002999">
    <property type="protein sequence ID" value="AEM70728.1"/>
    <property type="molecule type" value="Genomic_DNA"/>
</dbReference>
<dbReference type="InterPro" id="IPR025667">
    <property type="entry name" value="SprB_repeat"/>
</dbReference>
<protein>
    <recommendedName>
        <fullName evidence="1">DUF8202 domain-containing protein</fullName>
    </recommendedName>
</protein>
<dbReference type="STRING" id="886377.Murru_1688"/>
<dbReference type="Pfam" id="PF13585">
    <property type="entry name" value="CHU_C"/>
    <property type="match status" value="1"/>
</dbReference>